<protein>
    <recommendedName>
        <fullName evidence="4">Peptide deformylase</fullName>
        <shortName evidence="4">PDF</shortName>
        <ecNumber evidence="4">3.5.1.88</ecNumber>
    </recommendedName>
    <alternativeName>
        <fullName evidence="4">Polypeptide deformylase</fullName>
    </alternativeName>
</protein>
<comment type="cofactor">
    <cofactor evidence="4">
        <name>Fe(2+)</name>
        <dbReference type="ChEBI" id="CHEBI:29033"/>
    </cofactor>
    <text evidence="4">Binds 1 Fe(2+) ion.</text>
</comment>
<keyword evidence="6" id="KW-1185">Reference proteome</keyword>
<dbReference type="Pfam" id="PF01327">
    <property type="entry name" value="Pep_deformylase"/>
    <property type="match status" value="1"/>
</dbReference>
<proteinExistence type="inferred from homology"/>
<feature type="binding site" evidence="4">
    <location>
        <position position="98"/>
    </location>
    <ligand>
        <name>Fe cation</name>
        <dbReference type="ChEBI" id="CHEBI:24875"/>
    </ligand>
</feature>
<dbReference type="PIRSF" id="PIRSF004749">
    <property type="entry name" value="Pep_def"/>
    <property type="match status" value="1"/>
</dbReference>
<dbReference type="KEGG" id="mbas:ALGA_2545"/>
<comment type="catalytic activity">
    <reaction evidence="4">
        <text>N-terminal N-formyl-L-methionyl-[peptide] + H2O = N-terminal L-methionyl-[peptide] + formate</text>
        <dbReference type="Rhea" id="RHEA:24420"/>
        <dbReference type="Rhea" id="RHEA-COMP:10639"/>
        <dbReference type="Rhea" id="RHEA-COMP:10640"/>
        <dbReference type="ChEBI" id="CHEBI:15377"/>
        <dbReference type="ChEBI" id="CHEBI:15740"/>
        <dbReference type="ChEBI" id="CHEBI:49298"/>
        <dbReference type="ChEBI" id="CHEBI:64731"/>
        <dbReference type="EC" id="3.5.1.88"/>
    </reaction>
</comment>
<feature type="binding site" evidence="4">
    <location>
        <position position="144"/>
    </location>
    <ligand>
        <name>Fe cation</name>
        <dbReference type="ChEBI" id="CHEBI:24875"/>
    </ligand>
</feature>
<reference evidence="6" key="2">
    <citation type="journal article" date="2020" name="Antonie Van Leeuwenhoek">
        <title>Labilibaculum antarcticum sp. nov., a novel facultative anaerobic, psychrotorelant bacterium isolated from marine sediment of Antarctica.</title>
        <authorList>
            <person name="Watanabe M."/>
            <person name="Kojima H."/>
            <person name="Fukui M."/>
        </authorList>
    </citation>
    <scope>NUCLEOTIDE SEQUENCE [LARGE SCALE GENOMIC DNA]</scope>
    <source>
        <strain evidence="6">SPP2</strain>
    </source>
</reference>
<sequence>MILPITIYGHPVLRKVAKEIDKDYPELQKFMDDMWQTMYFADGVGLAAPQVGRSIRMFVLDCSSFAEDEPELEDFKKMFINAKITERTGDEWAMSEGCLSIPGINEDVTRSESIKIEYYDENWEFHQEEYSGFAARVIQHEYDHLDGILFTDHCAPLKKRLLKGKLTGISKGLFKAKYRFTLAK</sequence>
<dbReference type="Proteomes" id="UP000218267">
    <property type="component" value="Chromosome"/>
</dbReference>
<dbReference type="SUPFAM" id="SSF56420">
    <property type="entry name" value="Peptide deformylase"/>
    <property type="match status" value="1"/>
</dbReference>
<name>A0A1Y1CKF8_9BACT</name>
<dbReference type="HAMAP" id="MF_00163">
    <property type="entry name" value="Pep_deformylase"/>
    <property type="match status" value="1"/>
</dbReference>
<keyword evidence="4" id="KW-0408">Iron</keyword>
<keyword evidence="2 4" id="KW-0479">Metal-binding</keyword>
<dbReference type="PANTHER" id="PTHR10458:SF22">
    <property type="entry name" value="PEPTIDE DEFORMYLASE"/>
    <property type="match status" value="1"/>
</dbReference>
<dbReference type="GO" id="GO:0006412">
    <property type="term" value="P:translation"/>
    <property type="evidence" value="ECO:0007669"/>
    <property type="project" value="UniProtKB-UniRule"/>
</dbReference>
<dbReference type="EMBL" id="AP018042">
    <property type="protein sequence ID" value="BAX80867.1"/>
    <property type="molecule type" value="Genomic_DNA"/>
</dbReference>
<dbReference type="CDD" id="cd00487">
    <property type="entry name" value="Pep_deformylase"/>
    <property type="match status" value="1"/>
</dbReference>
<dbReference type="RefSeq" id="WP_096429706.1">
    <property type="nucleotide sequence ID" value="NZ_AP018042.1"/>
</dbReference>
<dbReference type="GO" id="GO:0046872">
    <property type="term" value="F:metal ion binding"/>
    <property type="evidence" value="ECO:0007669"/>
    <property type="project" value="UniProtKB-KW"/>
</dbReference>
<dbReference type="GO" id="GO:0042586">
    <property type="term" value="F:peptide deformylase activity"/>
    <property type="evidence" value="ECO:0007669"/>
    <property type="project" value="UniProtKB-UniRule"/>
</dbReference>
<dbReference type="EC" id="3.5.1.88" evidence="4"/>
<gene>
    <name evidence="4" type="primary">def</name>
    <name evidence="5" type="ORF">ALGA_2545</name>
</gene>
<evidence type="ECO:0000256" key="2">
    <source>
        <dbReference type="ARBA" id="ARBA00022723"/>
    </source>
</evidence>
<feature type="binding site" evidence="4">
    <location>
        <position position="140"/>
    </location>
    <ligand>
        <name>Fe cation</name>
        <dbReference type="ChEBI" id="CHEBI:24875"/>
    </ligand>
</feature>
<dbReference type="OrthoDB" id="9784988at2"/>
<comment type="function">
    <text evidence="4">Removes the formyl group from the N-terminal Met of newly synthesized proteins. Requires at least a dipeptide for an efficient rate of reaction. N-terminal L-methionine is a prerequisite for activity but the enzyme has broad specificity at other positions.</text>
</comment>
<evidence type="ECO:0000313" key="6">
    <source>
        <dbReference type="Proteomes" id="UP000218267"/>
    </source>
</evidence>
<evidence type="ECO:0000256" key="3">
    <source>
        <dbReference type="ARBA" id="ARBA00022801"/>
    </source>
</evidence>
<dbReference type="NCBIfam" id="NF001159">
    <property type="entry name" value="PRK00150.1-3"/>
    <property type="match status" value="1"/>
</dbReference>
<dbReference type="AlphaFoldDB" id="A0A1Y1CKF8"/>
<keyword evidence="3 4" id="KW-0378">Hydrolase</keyword>
<evidence type="ECO:0000256" key="4">
    <source>
        <dbReference type="HAMAP-Rule" id="MF_00163"/>
    </source>
</evidence>
<dbReference type="InterPro" id="IPR023635">
    <property type="entry name" value="Peptide_deformylase"/>
</dbReference>
<organism evidence="5 6">
    <name type="scientific">Labilibaculum antarcticum</name>
    <dbReference type="NCBI Taxonomy" id="1717717"/>
    <lineage>
        <taxon>Bacteria</taxon>
        <taxon>Pseudomonadati</taxon>
        <taxon>Bacteroidota</taxon>
        <taxon>Bacteroidia</taxon>
        <taxon>Marinilabiliales</taxon>
        <taxon>Marinifilaceae</taxon>
        <taxon>Labilibaculum</taxon>
    </lineage>
</organism>
<dbReference type="NCBIfam" id="TIGR00079">
    <property type="entry name" value="pept_deformyl"/>
    <property type="match status" value="1"/>
</dbReference>
<reference evidence="5 6" key="1">
    <citation type="journal article" date="2018" name="Mar. Genomics">
        <title>Complete genome sequence of Marinifilaceae bacterium strain SPP2, isolated from the Antarctic marine sediment.</title>
        <authorList>
            <person name="Watanabe M."/>
            <person name="Kojima H."/>
            <person name="Fukui M."/>
        </authorList>
    </citation>
    <scope>NUCLEOTIDE SEQUENCE [LARGE SCALE GENOMIC DNA]</scope>
    <source>
        <strain evidence="5 6">SPP2</strain>
    </source>
</reference>
<feature type="active site" evidence="4">
    <location>
        <position position="141"/>
    </location>
</feature>
<dbReference type="PRINTS" id="PR01576">
    <property type="entry name" value="PDEFORMYLASE"/>
</dbReference>
<evidence type="ECO:0000256" key="1">
    <source>
        <dbReference type="ARBA" id="ARBA00010759"/>
    </source>
</evidence>
<evidence type="ECO:0000313" key="5">
    <source>
        <dbReference type="EMBL" id="BAX80867.1"/>
    </source>
</evidence>
<comment type="similarity">
    <text evidence="1 4">Belongs to the polypeptide deformylase family.</text>
</comment>
<dbReference type="PANTHER" id="PTHR10458">
    <property type="entry name" value="PEPTIDE DEFORMYLASE"/>
    <property type="match status" value="1"/>
</dbReference>
<keyword evidence="4" id="KW-0648">Protein biosynthesis</keyword>
<dbReference type="Gene3D" id="3.90.45.10">
    <property type="entry name" value="Peptide deformylase"/>
    <property type="match status" value="1"/>
</dbReference>
<dbReference type="InterPro" id="IPR036821">
    <property type="entry name" value="Peptide_deformylase_sf"/>
</dbReference>
<accession>A0A1Y1CKF8</accession>